<keyword evidence="1" id="KW-0812">Transmembrane</keyword>
<sequence length="123" mass="13652">MCISPEERDREIRGLERQLSNVLWIQLIMVIYEAILVTQLANLNYESEGEKIVAAGVWTRVIGLFTEAASFSQQINSSGDTSYWKKLIITGVSIQSFGSAVEATGDVRTLQEDQQTGENEPAV</sequence>
<name>A0ABM8YPV7_9BACI</name>
<organism evidence="2 3">
    <name type="scientific">Sutcliffiella rhizosphaerae</name>
    <dbReference type="NCBI Taxonomy" id="2880967"/>
    <lineage>
        <taxon>Bacteria</taxon>
        <taxon>Bacillati</taxon>
        <taxon>Bacillota</taxon>
        <taxon>Bacilli</taxon>
        <taxon>Bacillales</taxon>
        <taxon>Bacillaceae</taxon>
        <taxon>Sutcliffiella</taxon>
    </lineage>
</organism>
<accession>A0ABM8YPV7</accession>
<evidence type="ECO:0000313" key="2">
    <source>
        <dbReference type="EMBL" id="CAG9621840.1"/>
    </source>
</evidence>
<proteinExistence type="predicted"/>
<keyword evidence="1" id="KW-0472">Membrane</keyword>
<dbReference type="Proteomes" id="UP000789833">
    <property type="component" value="Unassembled WGS sequence"/>
</dbReference>
<evidence type="ECO:0000313" key="3">
    <source>
        <dbReference type="Proteomes" id="UP000789833"/>
    </source>
</evidence>
<keyword evidence="3" id="KW-1185">Reference proteome</keyword>
<dbReference type="RefSeq" id="WP_230501786.1">
    <property type="nucleotide sequence ID" value="NZ_CAKJTJ010000014.1"/>
</dbReference>
<feature type="transmembrane region" description="Helical" evidence="1">
    <location>
        <begin position="21"/>
        <end position="41"/>
    </location>
</feature>
<evidence type="ECO:0000256" key="1">
    <source>
        <dbReference type="SAM" id="Phobius"/>
    </source>
</evidence>
<gene>
    <name evidence="2" type="ORF">BACCIP111883_02631</name>
</gene>
<protein>
    <submittedName>
        <fullName evidence="2">Uncharacterized protein</fullName>
    </submittedName>
</protein>
<keyword evidence="1" id="KW-1133">Transmembrane helix</keyword>
<comment type="caution">
    <text evidence="2">The sequence shown here is derived from an EMBL/GenBank/DDBJ whole genome shotgun (WGS) entry which is preliminary data.</text>
</comment>
<dbReference type="EMBL" id="CAKJTJ010000014">
    <property type="protein sequence ID" value="CAG9621840.1"/>
    <property type="molecule type" value="Genomic_DNA"/>
</dbReference>
<reference evidence="2 3" key="1">
    <citation type="submission" date="2021-10" db="EMBL/GenBank/DDBJ databases">
        <authorList>
            <person name="Criscuolo A."/>
        </authorList>
    </citation>
    <scope>NUCLEOTIDE SEQUENCE [LARGE SCALE GENOMIC DNA]</scope>
    <source>
        <strain evidence="3">CIP 111883</strain>
    </source>
</reference>